<evidence type="ECO:0000313" key="1">
    <source>
        <dbReference type="EMBL" id="AHH01814.1"/>
    </source>
</evidence>
<accession>W5S573</accession>
<name>W5S573_9VIRU</name>
<organism evidence="1 2">
    <name type="scientific">Pithovirus sibericum</name>
    <dbReference type="NCBI Taxonomy" id="1450746"/>
    <lineage>
        <taxon>Viruses</taxon>
        <taxon>Pithoviruses</taxon>
        <taxon>Orthopithovirinae</taxon>
        <taxon>Alphapithovirus</taxon>
        <taxon>Alphapithovirus sibericum</taxon>
    </lineage>
</organism>
<dbReference type="Proteomes" id="UP000202176">
    <property type="component" value="Segment"/>
</dbReference>
<proteinExistence type="predicted"/>
<evidence type="ECO:0000313" key="2">
    <source>
        <dbReference type="Proteomes" id="UP000202176"/>
    </source>
</evidence>
<reference evidence="1 2" key="1">
    <citation type="journal article" date="2014" name="Proc. Natl. Acad. Sci. U.S.A.">
        <title>Thirty-thousand-year-old distant relative of giant icosahedral DNA viruses with a pandoravirus morphology.</title>
        <authorList>
            <person name="Legendre M."/>
            <person name="Bartoli J."/>
            <person name="Shmakova L."/>
            <person name="Jeudy S."/>
            <person name="Labadie K."/>
            <person name="Adrait A."/>
            <person name="Lescot M."/>
            <person name="Poirot O."/>
            <person name="Bertaux L."/>
            <person name="Bruley C."/>
            <person name="Coute Y."/>
            <person name="Rivkina E."/>
            <person name="Abergel C."/>
            <person name="Claverie J.M."/>
        </authorList>
    </citation>
    <scope>NUCLEOTIDE SEQUENCE [LARGE SCALE GENOMIC DNA]</scope>
    <source>
        <strain evidence="1">P1084-T</strain>
    </source>
</reference>
<sequence length="417" mass="48543">MESFFDILPDEVNLQILNRLTHPSDLLKASRSDSLSHYFDWNFWKKEAFQLWEVPEWYFDLPIQQKREIDGRGRFVEVATQFEIITESLVGIKDGKVDEGVYFEDDDNFVSRIYWDSQEAGTLDLKTDKDLKNSPVFRFGLSTAIYLELLGSVKGGRNFLRDINLIMSCVRNEEIEGVREKFLFEKPFRTAVGLAILGNEKLYDWVDCVFKSLKSDGHLAVICFSMLSDNFRLFEELHSRSDLSDGDKRALLRKAYYLARKPHISFLEKLGIQIDFVDKISQLDSGFTDVNRPVQFYSILQRLLSDETHYQQEIKTRNLKDQPDFFLLLNDHLSPEDLFSEMRSALRSNTVTVGLFRHCALILKENDELQDSFPYILCEVQQAIFQELEIDIPIIRKSDVVSFGSDMELSYFLENSA</sequence>
<dbReference type="KEGG" id="vg:18266275"/>
<evidence type="ECO:0008006" key="3">
    <source>
        <dbReference type="Google" id="ProtNLM"/>
    </source>
</evidence>
<protein>
    <recommendedName>
        <fullName evidence="3">F-box domain-containing protein</fullName>
    </recommendedName>
</protein>
<dbReference type="RefSeq" id="YP_009001149.1">
    <property type="nucleotide sequence ID" value="NC_023423.1"/>
</dbReference>
<keyword evidence="2" id="KW-1185">Reference proteome</keyword>
<gene>
    <name evidence="1" type="ORF">pv_247</name>
</gene>
<dbReference type="GeneID" id="18266275"/>
<dbReference type="EMBL" id="KF740664">
    <property type="protein sequence ID" value="AHH01814.1"/>
    <property type="molecule type" value="Genomic_DNA"/>
</dbReference>